<reference evidence="1 2" key="1">
    <citation type="journal article" date="2016" name="Sci. Rep.">
        <title>Peltaster fructicola genome reveals evolution from an invasive phytopathogen to an ectophytic parasite.</title>
        <authorList>
            <person name="Xu C."/>
            <person name="Chen H."/>
            <person name="Gleason M.L."/>
            <person name="Xu J.R."/>
            <person name="Liu H."/>
            <person name="Zhang R."/>
            <person name="Sun G."/>
        </authorList>
    </citation>
    <scope>NUCLEOTIDE SEQUENCE [LARGE SCALE GENOMIC DNA]</scope>
    <source>
        <strain evidence="1 2">LNHT1506</strain>
    </source>
</reference>
<organism evidence="1 2">
    <name type="scientific">Peltaster fructicola</name>
    <dbReference type="NCBI Taxonomy" id="286661"/>
    <lineage>
        <taxon>Eukaryota</taxon>
        <taxon>Fungi</taxon>
        <taxon>Dikarya</taxon>
        <taxon>Ascomycota</taxon>
        <taxon>Pezizomycotina</taxon>
        <taxon>Dothideomycetes</taxon>
        <taxon>Dothideomycetes incertae sedis</taxon>
        <taxon>Peltaster</taxon>
    </lineage>
</organism>
<evidence type="ECO:0000313" key="2">
    <source>
        <dbReference type="Proteomes" id="UP000503462"/>
    </source>
</evidence>
<sequence>MRSVIDEDATIQFFSNPWFERRWVFQEIVLAKYSTCYRGTVCVPLEQVLRSAAWIYRSYLTFARLGAIEGIKNAAYMLTFVDHKQLPVEYSFSYLMDCLPGLRVSDPKDCIYALVALYQKLKQQDRPPAELAPSYGSSIASIFTKAATYCIMEAGDLDILHFSGQQLEHYSLPSWVPQFDRSRRNDATLLYEFAADTGLSNVGYTIEGTQLRTNGYLLSGVKRLTQELFHDTFTDPEAMASAVKDMTAVVEATLHQPPANVLGITLCGGRRFDGSLADEKAAATTYHKFEQTVMHGNLPPWPSSWEYDPLSPDGLESEYLHEVLSCSGGRKLFGTSEHVGIGPSTMELGDVLAVISGCRWPVILRPHSDTWQFVVPSYVYGIMFGEAITKCQGTAMESFVLS</sequence>
<dbReference type="OrthoDB" id="3553147at2759"/>
<protein>
    <recommendedName>
        <fullName evidence="3">Heterokaryon incompatibility domain-containing protein</fullName>
    </recommendedName>
</protein>
<accession>A0A6H0XYK9</accession>
<dbReference type="Pfam" id="PF26639">
    <property type="entry name" value="Het-6_barrel"/>
    <property type="match status" value="1"/>
</dbReference>
<gene>
    <name evidence="1" type="ORF">AMS68_005226</name>
</gene>
<evidence type="ECO:0008006" key="3">
    <source>
        <dbReference type="Google" id="ProtNLM"/>
    </source>
</evidence>
<name>A0A6H0XYK9_9PEZI</name>
<dbReference type="PANTHER" id="PTHR24148:SF82">
    <property type="entry name" value="HETEROKARYON INCOMPATIBILITY DOMAIN-CONTAINING PROTEIN"/>
    <property type="match status" value="1"/>
</dbReference>
<dbReference type="PANTHER" id="PTHR24148">
    <property type="entry name" value="ANKYRIN REPEAT DOMAIN-CONTAINING PROTEIN 39 HOMOLOG-RELATED"/>
    <property type="match status" value="1"/>
</dbReference>
<evidence type="ECO:0000313" key="1">
    <source>
        <dbReference type="EMBL" id="QIW99708.1"/>
    </source>
</evidence>
<dbReference type="EMBL" id="CP051141">
    <property type="protein sequence ID" value="QIW99708.1"/>
    <property type="molecule type" value="Genomic_DNA"/>
</dbReference>
<dbReference type="AlphaFoldDB" id="A0A6H0XYK9"/>
<keyword evidence="2" id="KW-1185">Reference proteome</keyword>
<dbReference type="InterPro" id="IPR052895">
    <property type="entry name" value="HetReg/Transcr_Mod"/>
</dbReference>
<dbReference type="Proteomes" id="UP000503462">
    <property type="component" value="Chromosome 3"/>
</dbReference>
<proteinExistence type="predicted"/>